<dbReference type="OMA" id="ARSIVHY"/>
<accession>A0A7M4G0J0</accession>
<dbReference type="AlphaFoldDB" id="A0A7M4G0J0"/>
<dbReference type="GO" id="GO:0006357">
    <property type="term" value="P:regulation of transcription by RNA polymerase II"/>
    <property type="evidence" value="ECO:0007669"/>
    <property type="project" value="InterPro"/>
</dbReference>
<sequence>MSEKCNTKASKTANYVSVLTMQDYPAETLHANRGRLFCTTSSTACHLESDAHMKRKAATEAEGQNKKQVTVSSLLKRTAESRLARQEVAFFLVEACTVVNIALEKLDHPKLRGYLTQNLPNAGSFPCSNKLHQDRSVYIWTHKA</sequence>
<dbReference type="GO" id="GO:0003690">
    <property type="term" value="F:double-stranded DNA binding"/>
    <property type="evidence" value="ECO:0007669"/>
    <property type="project" value="InterPro"/>
</dbReference>
<dbReference type="GO" id="GO:0005634">
    <property type="term" value="C:nucleus"/>
    <property type="evidence" value="ECO:0007669"/>
    <property type="project" value="InterPro"/>
</dbReference>
<organism evidence="1 2">
    <name type="scientific">Crocodylus porosus</name>
    <name type="common">Saltwater crocodile</name>
    <name type="synonym">Estuarine crocodile</name>
    <dbReference type="NCBI Taxonomy" id="8502"/>
    <lineage>
        <taxon>Eukaryota</taxon>
        <taxon>Metazoa</taxon>
        <taxon>Chordata</taxon>
        <taxon>Craniata</taxon>
        <taxon>Vertebrata</taxon>
        <taxon>Euteleostomi</taxon>
        <taxon>Archelosauria</taxon>
        <taxon>Archosauria</taxon>
        <taxon>Crocodylia</taxon>
        <taxon>Longirostres</taxon>
        <taxon>Crocodylidae</taxon>
        <taxon>Crocodylus</taxon>
    </lineage>
</organism>
<reference evidence="1" key="1">
    <citation type="submission" date="2025-08" db="UniProtKB">
        <authorList>
            <consortium name="Ensembl"/>
        </authorList>
    </citation>
    <scope>IDENTIFICATION</scope>
</reference>
<name>A0A7M4G0J0_CROPO</name>
<dbReference type="Ensembl" id="ENSCPRT00005024162.1">
    <property type="protein sequence ID" value="ENSCPRP00005020691.1"/>
    <property type="gene ID" value="ENSCPRG00005014374.1"/>
</dbReference>
<protein>
    <submittedName>
        <fullName evidence="1">Uncharacterized protein</fullName>
    </submittedName>
</protein>
<evidence type="ECO:0000313" key="1">
    <source>
        <dbReference type="Ensembl" id="ENSCPRP00005020691.1"/>
    </source>
</evidence>
<keyword evidence="2" id="KW-1185">Reference proteome</keyword>
<reference evidence="1" key="2">
    <citation type="submission" date="2025-09" db="UniProtKB">
        <authorList>
            <consortium name="Ensembl"/>
        </authorList>
    </citation>
    <scope>IDENTIFICATION</scope>
</reference>
<dbReference type="PANTHER" id="PTHR32344">
    <property type="entry name" value="U1-TYPE DOMAIN-CONTAINING PROTEIN"/>
    <property type="match status" value="1"/>
</dbReference>
<dbReference type="Proteomes" id="UP000594220">
    <property type="component" value="Unplaced"/>
</dbReference>
<dbReference type="InterPro" id="IPR033375">
    <property type="entry name" value="Cggbp1"/>
</dbReference>
<proteinExistence type="predicted"/>
<evidence type="ECO:0000313" key="2">
    <source>
        <dbReference type="Proteomes" id="UP000594220"/>
    </source>
</evidence>
<dbReference type="PANTHER" id="PTHR32344:SF1">
    <property type="entry name" value="U1-TYPE DOMAIN-CONTAINING PROTEIN"/>
    <property type="match status" value="1"/>
</dbReference>
<dbReference type="GeneTree" id="ENSGT00960000190476"/>